<protein>
    <submittedName>
        <fullName evidence="2">Uncharacterized protein</fullName>
    </submittedName>
</protein>
<reference evidence="2 3" key="1">
    <citation type="submission" date="2020-08" db="EMBL/GenBank/DDBJ databases">
        <title>Genomic Encyclopedia of Type Strains, Phase IV (KMG-IV): sequencing the most valuable type-strain genomes for metagenomic binning, comparative biology and taxonomic classification.</title>
        <authorList>
            <person name="Goeker M."/>
        </authorList>
    </citation>
    <scope>NUCLEOTIDE SEQUENCE [LARGE SCALE GENOMIC DNA]</scope>
    <source>
        <strain evidence="2 3">DSM 24696</strain>
    </source>
</reference>
<name>A0A840QS32_9BACI</name>
<feature type="transmembrane region" description="Helical" evidence="1">
    <location>
        <begin position="12"/>
        <end position="30"/>
    </location>
</feature>
<keyword evidence="1" id="KW-1133">Transmembrane helix</keyword>
<organism evidence="2 3">
    <name type="scientific">Texcoconibacillus texcoconensis</name>
    <dbReference type="NCBI Taxonomy" id="1095777"/>
    <lineage>
        <taxon>Bacteria</taxon>
        <taxon>Bacillati</taxon>
        <taxon>Bacillota</taxon>
        <taxon>Bacilli</taxon>
        <taxon>Bacillales</taxon>
        <taxon>Bacillaceae</taxon>
        <taxon>Texcoconibacillus</taxon>
    </lineage>
</organism>
<feature type="transmembrane region" description="Helical" evidence="1">
    <location>
        <begin position="36"/>
        <end position="56"/>
    </location>
</feature>
<proteinExistence type="predicted"/>
<dbReference type="Proteomes" id="UP000551878">
    <property type="component" value="Unassembled WGS sequence"/>
</dbReference>
<evidence type="ECO:0000256" key="1">
    <source>
        <dbReference type="SAM" id="Phobius"/>
    </source>
</evidence>
<gene>
    <name evidence="2" type="ORF">HNQ41_002344</name>
</gene>
<keyword evidence="1" id="KW-0472">Membrane</keyword>
<dbReference type="EMBL" id="JACHHB010000010">
    <property type="protein sequence ID" value="MBB5174150.1"/>
    <property type="molecule type" value="Genomic_DNA"/>
</dbReference>
<evidence type="ECO:0000313" key="2">
    <source>
        <dbReference type="EMBL" id="MBB5174150.1"/>
    </source>
</evidence>
<evidence type="ECO:0000313" key="3">
    <source>
        <dbReference type="Proteomes" id="UP000551878"/>
    </source>
</evidence>
<dbReference type="RefSeq" id="WP_184664582.1">
    <property type="nucleotide sequence ID" value="NZ_JACHHB010000010.1"/>
</dbReference>
<keyword evidence="3" id="KW-1185">Reference proteome</keyword>
<accession>A0A840QS32</accession>
<keyword evidence="1" id="KW-0812">Transmembrane</keyword>
<dbReference type="AlphaFoldDB" id="A0A840QS32"/>
<comment type="caution">
    <text evidence="2">The sequence shown here is derived from an EMBL/GenBank/DDBJ whole genome shotgun (WGS) entry which is preliminary data.</text>
</comment>
<sequence>MGGMSGPFADKYIRYILGWLVLGIFGIYYFGQTSMWLGLTSFLGAFIVTFGFDIVFRQIVKRKARKIVKQKPEALVDVLRHGQEKKGYLIFTRDYVLFVPVFGKVKTVIELDQIVRRQFDRSMVEIIARFPNRYRVFSFTVLFKGKLKELIDEKMGKSQSYKYEET</sequence>